<gene>
    <name evidence="2" type="ORF">ACJRO7_032680</name>
</gene>
<dbReference type="PROSITE" id="PS50177">
    <property type="entry name" value="NTF2_DOMAIN"/>
    <property type="match status" value="1"/>
</dbReference>
<dbReference type="Gene3D" id="3.10.450.50">
    <property type="match status" value="1"/>
</dbReference>
<protein>
    <recommendedName>
        <fullName evidence="1">NTF2 domain-containing protein</fullName>
    </recommendedName>
</protein>
<dbReference type="InterPro" id="IPR045875">
    <property type="entry name" value="NTF2"/>
</dbReference>
<dbReference type="EMBL" id="JBJKBG010000008">
    <property type="protein sequence ID" value="KAL3727971.1"/>
    <property type="molecule type" value="Genomic_DNA"/>
</dbReference>
<keyword evidence="3" id="KW-1185">Reference proteome</keyword>
<evidence type="ECO:0000259" key="1">
    <source>
        <dbReference type="PROSITE" id="PS50177"/>
    </source>
</evidence>
<dbReference type="SUPFAM" id="SSF54427">
    <property type="entry name" value="NTF2-like"/>
    <property type="match status" value="1"/>
</dbReference>
<dbReference type="CDD" id="cd00780">
    <property type="entry name" value="NTF2"/>
    <property type="match status" value="1"/>
</dbReference>
<feature type="domain" description="NTF2" evidence="1">
    <location>
        <begin position="35"/>
        <end position="145"/>
    </location>
</feature>
<dbReference type="InterPro" id="IPR018222">
    <property type="entry name" value="Nuclear_transport_factor_2_euk"/>
</dbReference>
<dbReference type="AlphaFoldDB" id="A0ABD3JQ61"/>
<sequence length="205" mass="23361">MERIPNIEVLEGEMRRISLATTTIDREGMDLRMAAAKQFVEDYYKTFVANRADLVNLYREESFVFFEGQTIQGKEAIVAKLTSIQQCRYKITDLDCVPGVAPGVVLVMVSGYMWLDGKPDVISHRFQLMPAPEGSFYVAQQVWMHMTCAFNQRYFISNQRSLISPMPSLASPVPIVSLLCAIHFQKSETLKFLWFSSCYSETKGD</sequence>
<dbReference type="PANTHER" id="PTHR12612">
    <property type="entry name" value="NUCLEAR TRANSPORT FACTOR 2"/>
    <property type="match status" value="1"/>
</dbReference>
<proteinExistence type="predicted"/>
<organism evidence="2 3">
    <name type="scientific">Eucalyptus globulus</name>
    <name type="common">Tasmanian blue gum</name>
    <dbReference type="NCBI Taxonomy" id="34317"/>
    <lineage>
        <taxon>Eukaryota</taxon>
        <taxon>Viridiplantae</taxon>
        <taxon>Streptophyta</taxon>
        <taxon>Embryophyta</taxon>
        <taxon>Tracheophyta</taxon>
        <taxon>Spermatophyta</taxon>
        <taxon>Magnoliopsida</taxon>
        <taxon>eudicotyledons</taxon>
        <taxon>Gunneridae</taxon>
        <taxon>Pentapetalae</taxon>
        <taxon>rosids</taxon>
        <taxon>malvids</taxon>
        <taxon>Myrtales</taxon>
        <taxon>Myrtaceae</taxon>
        <taxon>Myrtoideae</taxon>
        <taxon>Eucalypteae</taxon>
        <taxon>Eucalyptus</taxon>
    </lineage>
</organism>
<dbReference type="InterPro" id="IPR002075">
    <property type="entry name" value="NTF2_dom"/>
</dbReference>
<name>A0ABD3JQ61_EUCGL</name>
<dbReference type="InterPro" id="IPR032710">
    <property type="entry name" value="NTF2-like_dom_sf"/>
</dbReference>
<dbReference type="Pfam" id="PF02136">
    <property type="entry name" value="NTF2"/>
    <property type="match status" value="1"/>
</dbReference>
<evidence type="ECO:0000313" key="3">
    <source>
        <dbReference type="Proteomes" id="UP001634007"/>
    </source>
</evidence>
<reference evidence="2 3" key="1">
    <citation type="submission" date="2024-11" db="EMBL/GenBank/DDBJ databases">
        <title>Chromosome-level genome assembly of Eucalyptus globulus Labill. provides insights into its genome evolution.</title>
        <authorList>
            <person name="Li X."/>
        </authorList>
    </citation>
    <scope>NUCLEOTIDE SEQUENCE [LARGE SCALE GENOMIC DNA]</scope>
    <source>
        <strain evidence="2">CL2024</strain>
        <tissue evidence="2">Fresh tender leaves</tissue>
    </source>
</reference>
<comment type="caution">
    <text evidence="2">The sequence shown here is derived from an EMBL/GenBank/DDBJ whole genome shotgun (WGS) entry which is preliminary data.</text>
</comment>
<accession>A0ABD3JQ61</accession>
<evidence type="ECO:0000313" key="2">
    <source>
        <dbReference type="EMBL" id="KAL3727971.1"/>
    </source>
</evidence>
<dbReference type="Proteomes" id="UP001634007">
    <property type="component" value="Unassembled WGS sequence"/>
</dbReference>